<evidence type="ECO:0000256" key="1">
    <source>
        <dbReference type="ARBA" id="ARBA00006484"/>
    </source>
</evidence>
<evidence type="ECO:0000256" key="2">
    <source>
        <dbReference type="ARBA" id="ARBA00023002"/>
    </source>
</evidence>
<evidence type="ECO:0000313" key="4">
    <source>
        <dbReference type="EMBL" id="SEA64479.1"/>
    </source>
</evidence>
<evidence type="ECO:0000313" key="5">
    <source>
        <dbReference type="Proteomes" id="UP000198584"/>
    </source>
</evidence>
<gene>
    <name evidence="4" type="ORF">SAMN05421743_106216</name>
</gene>
<dbReference type="OrthoDB" id="9775296at2"/>
<dbReference type="Gene3D" id="3.40.50.720">
    <property type="entry name" value="NAD(P)-binding Rossmann-like Domain"/>
    <property type="match status" value="1"/>
</dbReference>
<dbReference type="InterPro" id="IPR002347">
    <property type="entry name" value="SDR_fam"/>
</dbReference>
<dbReference type="PRINTS" id="PR00080">
    <property type="entry name" value="SDRFAMILY"/>
</dbReference>
<name>A0A1H4CW06_9BACI</name>
<dbReference type="PANTHER" id="PTHR43115">
    <property type="entry name" value="DEHYDROGENASE/REDUCTASE SDR FAMILY MEMBER 11"/>
    <property type="match status" value="1"/>
</dbReference>
<keyword evidence="2" id="KW-0560">Oxidoreductase</keyword>
<evidence type="ECO:0000256" key="3">
    <source>
        <dbReference type="RuleBase" id="RU000363"/>
    </source>
</evidence>
<dbReference type="EMBL" id="FNQR01000006">
    <property type="protein sequence ID" value="SEA64479.1"/>
    <property type="molecule type" value="Genomic_DNA"/>
</dbReference>
<dbReference type="AlphaFoldDB" id="A0A1H4CW06"/>
<dbReference type="PRINTS" id="PR00081">
    <property type="entry name" value="GDHRDH"/>
</dbReference>
<dbReference type="PIRSF" id="PIRSF000126">
    <property type="entry name" value="11-beta-HSD1"/>
    <property type="match status" value="1"/>
</dbReference>
<dbReference type="SUPFAM" id="SSF51735">
    <property type="entry name" value="NAD(P)-binding Rossmann-fold domains"/>
    <property type="match status" value="1"/>
</dbReference>
<dbReference type="PANTHER" id="PTHR43115:SF4">
    <property type="entry name" value="DEHYDROGENASE_REDUCTASE SDR FAMILY MEMBER 11"/>
    <property type="match status" value="1"/>
</dbReference>
<accession>A0A1H4CW06</accession>
<dbReference type="Proteomes" id="UP000198584">
    <property type="component" value="Unassembled WGS sequence"/>
</dbReference>
<dbReference type="GO" id="GO:0016616">
    <property type="term" value="F:oxidoreductase activity, acting on the CH-OH group of donors, NAD or NADP as acceptor"/>
    <property type="evidence" value="ECO:0007669"/>
    <property type="project" value="UniProtKB-ARBA"/>
</dbReference>
<comment type="similarity">
    <text evidence="1 3">Belongs to the short-chain dehydrogenases/reductases (SDR) family.</text>
</comment>
<keyword evidence="5" id="KW-1185">Reference proteome</keyword>
<proteinExistence type="inferred from homology"/>
<dbReference type="FunFam" id="3.40.50.720:FF:000047">
    <property type="entry name" value="NADP-dependent L-serine/L-allo-threonine dehydrogenase"/>
    <property type="match status" value="1"/>
</dbReference>
<dbReference type="RefSeq" id="WP_093044764.1">
    <property type="nucleotide sequence ID" value="NZ_FNQR01000006.1"/>
</dbReference>
<dbReference type="STRING" id="571932.SAMN05421743_106216"/>
<sequence>MTGVKNKTAIVTGASSGIGEAIAMHLAEAGANIVLAARRKERLEEIALKIQQKHSVHIKAVETDVTNREKVEQLVAEAKDAFGSVDVFVNNAGVMLLSFLKNDHVDEWEKMVDVNIKGVLFGVHAALPTMLEQESGHIINVSSVAGHEVFPSSSVYSATKYAVRALSMGMEKELSKTGVRVTNISPGAVSTELTEHITDEEVIENFKNRKMTPLEPGDIARAVTYAVSQPDYVNVNEVIVRPSQAKK</sequence>
<protein>
    <submittedName>
        <fullName evidence="4">NADP-dependent 3-hydroxy acid dehydrogenase YdfG</fullName>
    </submittedName>
</protein>
<dbReference type="Pfam" id="PF00106">
    <property type="entry name" value="adh_short"/>
    <property type="match status" value="1"/>
</dbReference>
<dbReference type="InterPro" id="IPR036291">
    <property type="entry name" value="NAD(P)-bd_dom_sf"/>
</dbReference>
<reference evidence="4 5" key="1">
    <citation type="submission" date="2016-10" db="EMBL/GenBank/DDBJ databases">
        <authorList>
            <person name="de Groot N.N."/>
        </authorList>
    </citation>
    <scope>NUCLEOTIDE SEQUENCE [LARGE SCALE GENOMIC DNA]</scope>
    <source>
        <strain evidence="4 5">CCM7597</strain>
    </source>
</reference>
<organism evidence="4 5">
    <name type="scientific">Thalassobacillus cyri</name>
    <dbReference type="NCBI Taxonomy" id="571932"/>
    <lineage>
        <taxon>Bacteria</taxon>
        <taxon>Bacillati</taxon>
        <taxon>Bacillota</taxon>
        <taxon>Bacilli</taxon>
        <taxon>Bacillales</taxon>
        <taxon>Bacillaceae</taxon>
        <taxon>Thalassobacillus</taxon>
    </lineage>
</organism>